<protein>
    <recommendedName>
        <fullName evidence="4">DUF2630 domain-containing protein</fullName>
    </recommendedName>
</protein>
<gene>
    <name evidence="2" type="ORF">A5677_02080</name>
</gene>
<comment type="caution">
    <text evidence="2">The sequence shown here is derived from an EMBL/GenBank/DDBJ whole genome shotgun (WGS) entry which is preliminary data.</text>
</comment>
<feature type="region of interest" description="Disordered" evidence="1">
    <location>
        <begin position="66"/>
        <end position="87"/>
    </location>
</feature>
<evidence type="ECO:0000313" key="2">
    <source>
        <dbReference type="EMBL" id="OCB57877.1"/>
    </source>
</evidence>
<accession>A0A1B9DAU9</accession>
<proteinExistence type="predicted"/>
<feature type="compositionally biased region" description="Basic and acidic residues" evidence="1">
    <location>
        <begin position="66"/>
        <end position="80"/>
    </location>
</feature>
<name>A0A1B9DAU9_MYCMA</name>
<dbReference type="Proteomes" id="UP000092683">
    <property type="component" value="Unassembled WGS sequence"/>
</dbReference>
<dbReference type="EMBL" id="MBEE01000079">
    <property type="protein sequence ID" value="OCB57877.1"/>
    <property type="molecule type" value="Genomic_DNA"/>
</dbReference>
<dbReference type="OrthoDB" id="7376174at2"/>
<sequence length="87" mass="10063">MANGKKPTDSETLAHIRGLVAEEKALREQLQQRDISESEEHDRLRRLEVELDQCWDLLRQRRALRDSGGDPRAAEVRPPDEVEGYLN</sequence>
<evidence type="ECO:0008006" key="4">
    <source>
        <dbReference type="Google" id="ProtNLM"/>
    </source>
</evidence>
<evidence type="ECO:0000256" key="1">
    <source>
        <dbReference type="SAM" id="MobiDB-lite"/>
    </source>
</evidence>
<dbReference type="RefSeq" id="WP_065446261.1">
    <property type="nucleotide sequence ID" value="NZ_MBEA01000042.1"/>
</dbReference>
<dbReference type="InterPro" id="IPR020311">
    <property type="entry name" value="Uncharacterised_Rv0898c"/>
</dbReference>
<evidence type="ECO:0000313" key="3">
    <source>
        <dbReference type="Proteomes" id="UP000092683"/>
    </source>
</evidence>
<dbReference type="AlphaFoldDB" id="A0A1B9DAU9"/>
<dbReference type="Pfam" id="PF10944">
    <property type="entry name" value="DUF2630"/>
    <property type="match status" value="1"/>
</dbReference>
<organism evidence="2 3">
    <name type="scientific">Mycobacterium malmoense</name>
    <dbReference type="NCBI Taxonomy" id="1780"/>
    <lineage>
        <taxon>Bacteria</taxon>
        <taxon>Bacillati</taxon>
        <taxon>Actinomycetota</taxon>
        <taxon>Actinomycetes</taxon>
        <taxon>Mycobacteriales</taxon>
        <taxon>Mycobacteriaceae</taxon>
        <taxon>Mycobacterium</taxon>
    </lineage>
</organism>
<reference evidence="2 3" key="1">
    <citation type="submission" date="2016-06" db="EMBL/GenBank/DDBJ databases">
        <authorList>
            <person name="Kjaerup R.B."/>
            <person name="Dalgaard T.S."/>
            <person name="Juul-Madsen H.R."/>
        </authorList>
    </citation>
    <scope>NUCLEOTIDE SEQUENCE [LARGE SCALE GENOMIC DNA]</scope>
    <source>
        <strain evidence="2 3">E3012</strain>
    </source>
</reference>